<dbReference type="PROSITE" id="PS50887">
    <property type="entry name" value="GGDEF"/>
    <property type="match status" value="1"/>
</dbReference>
<dbReference type="NCBIfam" id="TIGR00254">
    <property type="entry name" value="GGDEF"/>
    <property type="match status" value="1"/>
</dbReference>
<name>A0A6M8BGD9_9CYAN</name>
<sequence length="347" mass="38266">MDASILIVGDHEFLASLSALTPDLAAFTLEVAPNPHEATPLIQAQQPDLLIIQATQPGSLDLCQRVKTQSHLAWIYCVVVDDRQPPAPNELGDRPQDDAHLETSALMMGADAYVDLWRAELQNKSSEKSDQSLIGAHVQAGLRRVQNHRELIRTNDILSAIALSDPLTELNNRRAFEWELPRQIHNARLRGMPISLLMLDVDFFKSINDTYGHLVGDRALQLIASRLRHNLRFYDTPFRYGGEEFVIILSDTGNQEAEAIANRICRLISDQPFVIDDSLDLNITISAGTASLVVQDDARGISLLRRADQNLLRAKALGRNRVVGGQESDAPGESGLGNPDPSPAHES</sequence>
<proteinExistence type="predicted"/>
<dbReference type="KEGG" id="theu:HPC62_18600"/>
<organism evidence="3 4">
    <name type="scientific">Thermoleptolyngbya sichuanensis A183</name>
    <dbReference type="NCBI Taxonomy" id="2737172"/>
    <lineage>
        <taxon>Bacteria</taxon>
        <taxon>Bacillati</taxon>
        <taxon>Cyanobacteriota</taxon>
        <taxon>Cyanophyceae</taxon>
        <taxon>Oculatellales</taxon>
        <taxon>Oculatellaceae</taxon>
        <taxon>Thermoleptolyngbya</taxon>
        <taxon>Thermoleptolyngbya sichuanensis</taxon>
    </lineage>
</organism>
<protein>
    <submittedName>
        <fullName evidence="3">Diguanylate cyclase</fullName>
    </submittedName>
</protein>
<dbReference type="EMBL" id="CP053661">
    <property type="protein sequence ID" value="QKD83937.1"/>
    <property type="molecule type" value="Genomic_DNA"/>
</dbReference>
<dbReference type="AlphaFoldDB" id="A0A6M8BGD9"/>
<dbReference type="GO" id="GO:0005886">
    <property type="term" value="C:plasma membrane"/>
    <property type="evidence" value="ECO:0007669"/>
    <property type="project" value="TreeGrafter"/>
</dbReference>
<dbReference type="PANTHER" id="PTHR45138:SF9">
    <property type="entry name" value="DIGUANYLATE CYCLASE DGCM-RELATED"/>
    <property type="match status" value="1"/>
</dbReference>
<evidence type="ECO:0000313" key="3">
    <source>
        <dbReference type="EMBL" id="QKD83937.1"/>
    </source>
</evidence>
<reference evidence="3 4" key="1">
    <citation type="submission" date="2020-05" db="EMBL/GenBank/DDBJ databases">
        <title>Complete genome sequence of of a novel Thermoleptolyngbya strain isolated from hot springs of Ganzi, Sichuan China.</title>
        <authorList>
            <person name="Tang J."/>
            <person name="Daroch M."/>
            <person name="Li L."/>
            <person name="Waleron K."/>
            <person name="Waleron M."/>
            <person name="Waleron M."/>
        </authorList>
    </citation>
    <scope>NUCLEOTIDE SEQUENCE [LARGE SCALE GENOMIC DNA]</scope>
    <source>
        <strain evidence="3 4">PKUAC-SCTA183</strain>
    </source>
</reference>
<gene>
    <name evidence="3" type="ORF">HPC62_18600</name>
</gene>
<dbReference type="PANTHER" id="PTHR45138">
    <property type="entry name" value="REGULATORY COMPONENTS OF SENSORY TRANSDUCTION SYSTEM"/>
    <property type="match status" value="1"/>
</dbReference>
<dbReference type="InterPro" id="IPR029787">
    <property type="entry name" value="Nucleotide_cyclase"/>
</dbReference>
<dbReference type="CDD" id="cd01949">
    <property type="entry name" value="GGDEF"/>
    <property type="match status" value="1"/>
</dbReference>
<dbReference type="RefSeq" id="WP_172358012.1">
    <property type="nucleotide sequence ID" value="NZ_CP053661.1"/>
</dbReference>
<dbReference type="Pfam" id="PF00990">
    <property type="entry name" value="GGDEF"/>
    <property type="match status" value="1"/>
</dbReference>
<dbReference type="InterPro" id="IPR050469">
    <property type="entry name" value="Diguanylate_Cyclase"/>
</dbReference>
<feature type="region of interest" description="Disordered" evidence="1">
    <location>
        <begin position="322"/>
        <end position="347"/>
    </location>
</feature>
<dbReference type="Proteomes" id="UP000505210">
    <property type="component" value="Chromosome"/>
</dbReference>
<dbReference type="SUPFAM" id="SSF55073">
    <property type="entry name" value="Nucleotide cyclase"/>
    <property type="match status" value="1"/>
</dbReference>
<dbReference type="InterPro" id="IPR043128">
    <property type="entry name" value="Rev_trsase/Diguanyl_cyclase"/>
</dbReference>
<dbReference type="GO" id="GO:1902201">
    <property type="term" value="P:negative regulation of bacterial-type flagellum-dependent cell motility"/>
    <property type="evidence" value="ECO:0007669"/>
    <property type="project" value="TreeGrafter"/>
</dbReference>
<dbReference type="Gene3D" id="3.30.70.270">
    <property type="match status" value="1"/>
</dbReference>
<evidence type="ECO:0000256" key="1">
    <source>
        <dbReference type="SAM" id="MobiDB-lite"/>
    </source>
</evidence>
<dbReference type="InterPro" id="IPR000160">
    <property type="entry name" value="GGDEF_dom"/>
</dbReference>
<feature type="domain" description="GGDEF" evidence="2">
    <location>
        <begin position="192"/>
        <end position="327"/>
    </location>
</feature>
<evidence type="ECO:0000313" key="4">
    <source>
        <dbReference type="Proteomes" id="UP000505210"/>
    </source>
</evidence>
<dbReference type="SMART" id="SM00267">
    <property type="entry name" value="GGDEF"/>
    <property type="match status" value="1"/>
</dbReference>
<dbReference type="GO" id="GO:0043709">
    <property type="term" value="P:cell adhesion involved in single-species biofilm formation"/>
    <property type="evidence" value="ECO:0007669"/>
    <property type="project" value="TreeGrafter"/>
</dbReference>
<keyword evidence="4" id="KW-1185">Reference proteome</keyword>
<dbReference type="GO" id="GO:0052621">
    <property type="term" value="F:diguanylate cyclase activity"/>
    <property type="evidence" value="ECO:0007669"/>
    <property type="project" value="TreeGrafter"/>
</dbReference>
<accession>A0A6M8BGD9</accession>
<evidence type="ECO:0000259" key="2">
    <source>
        <dbReference type="PROSITE" id="PS50887"/>
    </source>
</evidence>
<dbReference type="FunFam" id="3.30.70.270:FF:000001">
    <property type="entry name" value="Diguanylate cyclase domain protein"/>
    <property type="match status" value="1"/>
</dbReference>